<dbReference type="Pfam" id="PF00440">
    <property type="entry name" value="TetR_N"/>
    <property type="match status" value="1"/>
</dbReference>
<keyword evidence="4" id="KW-0804">Transcription</keyword>
<dbReference type="SUPFAM" id="SSF48498">
    <property type="entry name" value="Tetracyclin repressor-like, C-terminal domain"/>
    <property type="match status" value="1"/>
</dbReference>
<gene>
    <name evidence="7" type="ORF">JOF28_001227</name>
</gene>
<dbReference type="InterPro" id="IPR001647">
    <property type="entry name" value="HTH_TetR"/>
</dbReference>
<dbReference type="GO" id="GO:0000976">
    <property type="term" value="F:transcription cis-regulatory region binding"/>
    <property type="evidence" value="ECO:0007669"/>
    <property type="project" value="TreeGrafter"/>
</dbReference>
<dbReference type="PANTHER" id="PTHR30055:SF175">
    <property type="entry name" value="HTH-TYPE TRANSCRIPTIONAL REPRESSOR KSTR2"/>
    <property type="match status" value="1"/>
</dbReference>
<evidence type="ECO:0000256" key="5">
    <source>
        <dbReference type="PROSITE-ProRule" id="PRU00335"/>
    </source>
</evidence>
<evidence type="ECO:0000256" key="2">
    <source>
        <dbReference type="ARBA" id="ARBA00023015"/>
    </source>
</evidence>
<dbReference type="Gene3D" id="1.10.357.10">
    <property type="entry name" value="Tetracycline Repressor, domain 2"/>
    <property type="match status" value="1"/>
</dbReference>
<dbReference type="SUPFAM" id="SSF46689">
    <property type="entry name" value="Homeodomain-like"/>
    <property type="match status" value="1"/>
</dbReference>
<dbReference type="Pfam" id="PF17932">
    <property type="entry name" value="TetR_C_24"/>
    <property type="match status" value="1"/>
</dbReference>
<name>A0A940T0K7_9MICO</name>
<comment type="caution">
    <text evidence="7">The sequence shown here is derived from an EMBL/GenBank/DDBJ whole genome shotgun (WGS) entry which is preliminary data.</text>
</comment>
<reference evidence="7" key="1">
    <citation type="submission" date="2021-02" db="EMBL/GenBank/DDBJ databases">
        <title>Sequencing the genomes of 1000 actinobacteria strains.</title>
        <authorList>
            <person name="Klenk H.-P."/>
        </authorList>
    </citation>
    <scope>NUCLEOTIDE SEQUENCE</scope>
    <source>
        <strain evidence="7">DSM 22850</strain>
    </source>
</reference>
<dbReference type="GO" id="GO:0003700">
    <property type="term" value="F:DNA-binding transcription factor activity"/>
    <property type="evidence" value="ECO:0007669"/>
    <property type="project" value="TreeGrafter"/>
</dbReference>
<proteinExistence type="predicted"/>
<dbReference type="InterPro" id="IPR041490">
    <property type="entry name" value="KstR2_TetR_C"/>
</dbReference>
<accession>A0A940T0K7</accession>
<feature type="domain" description="HTH tetR-type" evidence="6">
    <location>
        <begin position="14"/>
        <end position="74"/>
    </location>
</feature>
<dbReference type="PANTHER" id="PTHR30055">
    <property type="entry name" value="HTH-TYPE TRANSCRIPTIONAL REGULATOR RUTR"/>
    <property type="match status" value="1"/>
</dbReference>
<evidence type="ECO:0000313" key="7">
    <source>
        <dbReference type="EMBL" id="MBP1325995.1"/>
    </source>
</evidence>
<dbReference type="PROSITE" id="PS50977">
    <property type="entry name" value="HTH_TETR_2"/>
    <property type="match status" value="1"/>
</dbReference>
<dbReference type="InterPro" id="IPR009057">
    <property type="entry name" value="Homeodomain-like_sf"/>
</dbReference>
<dbReference type="RefSeq" id="WP_209704974.1">
    <property type="nucleotide sequence ID" value="NZ_JAFIDA010000001.1"/>
</dbReference>
<dbReference type="Proteomes" id="UP000675163">
    <property type="component" value="Unassembled WGS sequence"/>
</dbReference>
<dbReference type="InterPro" id="IPR036271">
    <property type="entry name" value="Tet_transcr_reg_TetR-rel_C_sf"/>
</dbReference>
<feature type="DNA-binding region" description="H-T-H motif" evidence="5">
    <location>
        <begin position="37"/>
        <end position="56"/>
    </location>
</feature>
<organism evidence="7 8">
    <name type="scientific">Leucobacter exalbidus</name>
    <dbReference type="NCBI Taxonomy" id="662960"/>
    <lineage>
        <taxon>Bacteria</taxon>
        <taxon>Bacillati</taxon>
        <taxon>Actinomycetota</taxon>
        <taxon>Actinomycetes</taxon>
        <taxon>Micrococcales</taxon>
        <taxon>Microbacteriaceae</taxon>
        <taxon>Leucobacter</taxon>
    </lineage>
</organism>
<evidence type="ECO:0000313" key="8">
    <source>
        <dbReference type="Proteomes" id="UP000675163"/>
    </source>
</evidence>
<evidence type="ECO:0000259" key="6">
    <source>
        <dbReference type="PROSITE" id="PS50977"/>
    </source>
</evidence>
<dbReference type="InterPro" id="IPR050109">
    <property type="entry name" value="HTH-type_TetR-like_transc_reg"/>
</dbReference>
<dbReference type="AlphaFoldDB" id="A0A940T0K7"/>
<sequence length="203" mass="22731">MAKKQTHDRNDPGSDRRQQILAIAAKLFASQGYSSTTVRDIADEAGILSGSLYHHFASKEAIAQEILRNFFAGMTAKYDAILAAQDDASTTFENLVTASFEIIADQPDAVGLYQNEALFLQTQSGFEFLRETSLRVEGMWIEQLKRGQEAGVFRETFDPAALHRFIRDALWSTVRWYRPGGKHTVESLTATFLDLVRHGVLVD</sequence>
<keyword evidence="1" id="KW-0678">Repressor</keyword>
<dbReference type="EMBL" id="JAFIDA010000001">
    <property type="protein sequence ID" value="MBP1325995.1"/>
    <property type="molecule type" value="Genomic_DNA"/>
</dbReference>
<protein>
    <submittedName>
        <fullName evidence="7">AcrR family transcriptional regulator</fullName>
    </submittedName>
</protein>
<keyword evidence="8" id="KW-1185">Reference proteome</keyword>
<keyword evidence="3 5" id="KW-0238">DNA-binding</keyword>
<dbReference type="PRINTS" id="PR00455">
    <property type="entry name" value="HTHTETR"/>
</dbReference>
<evidence type="ECO:0000256" key="3">
    <source>
        <dbReference type="ARBA" id="ARBA00023125"/>
    </source>
</evidence>
<evidence type="ECO:0000256" key="4">
    <source>
        <dbReference type="ARBA" id="ARBA00023163"/>
    </source>
</evidence>
<evidence type="ECO:0000256" key="1">
    <source>
        <dbReference type="ARBA" id="ARBA00022491"/>
    </source>
</evidence>
<keyword evidence="2" id="KW-0805">Transcription regulation</keyword>
<dbReference type="Gene3D" id="1.10.10.60">
    <property type="entry name" value="Homeodomain-like"/>
    <property type="match status" value="1"/>
</dbReference>